<keyword evidence="1" id="KW-0812">Transmembrane</keyword>
<reference evidence="3 4" key="2">
    <citation type="journal article" date="2016" name="Genome Announc.">
        <title>Complete Genome Sequences of Two Interactive Moderate Thermophiles, Paenibacillus napthalenovorans 32O-Y and Paenibacillus sp. 32O-W.</title>
        <authorList>
            <person name="Butler R.R.III."/>
            <person name="Wang J."/>
            <person name="Stark B.C."/>
            <person name="Pombert J.F."/>
        </authorList>
    </citation>
    <scope>NUCLEOTIDE SEQUENCE [LARGE SCALE GENOMIC DNA]</scope>
    <source>
        <strain evidence="3 4">32O-Y</strain>
    </source>
</reference>
<organism evidence="3 4">
    <name type="scientific">Paenibacillus naphthalenovorans</name>
    <dbReference type="NCBI Taxonomy" id="162209"/>
    <lineage>
        <taxon>Bacteria</taxon>
        <taxon>Bacillati</taxon>
        <taxon>Bacillota</taxon>
        <taxon>Bacilli</taxon>
        <taxon>Bacillales</taxon>
        <taxon>Paenibacillaceae</taxon>
        <taxon>Paenibacillus</taxon>
    </lineage>
</organism>
<gene>
    <name evidence="3" type="ORF">IJ22_21160</name>
</gene>
<dbReference type="RefSeq" id="WP_235594301.1">
    <property type="nucleotide sequence ID" value="NZ_CP013652.1"/>
</dbReference>
<keyword evidence="4" id="KW-1185">Reference proteome</keyword>
<feature type="domain" description="LysM" evidence="2">
    <location>
        <begin position="70"/>
        <end position="120"/>
    </location>
</feature>
<accession>A0A0U2WAU7</accession>
<evidence type="ECO:0000256" key="1">
    <source>
        <dbReference type="SAM" id="Phobius"/>
    </source>
</evidence>
<dbReference type="Pfam" id="PF01476">
    <property type="entry name" value="LysM"/>
    <property type="match status" value="1"/>
</dbReference>
<sequence>MMIQNSRLIHNYHSRQVMLTKHNDNNKGTYVHAAVLGALLFCAVFFISTMFSFFFDQDVHAASSQPQIYSYVEVESGDTLWSIASQYADQGQDIREYIHQIKGINHLKNSHLQVGQKLLLP</sequence>
<evidence type="ECO:0000313" key="3">
    <source>
        <dbReference type="EMBL" id="ALS22490.1"/>
    </source>
</evidence>
<evidence type="ECO:0000313" key="4">
    <source>
        <dbReference type="Proteomes" id="UP000061660"/>
    </source>
</evidence>
<dbReference type="PROSITE" id="PS51782">
    <property type="entry name" value="LYSM"/>
    <property type="match status" value="1"/>
</dbReference>
<dbReference type="InterPro" id="IPR018392">
    <property type="entry name" value="LysM"/>
</dbReference>
<dbReference type="CDD" id="cd00118">
    <property type="entry name" value="LysM"/>
    <property type="match status" value="1"/>
</dbReference>
<name>A0A0U2WAU7_9BACL</name>
<feature type="transmembrane region" description="Helical" evidence="1">
    <location>
        <begin position="30"/>
        <end position="55"/>
    </location>
</feature>
<dbReference type="AlphaFoldDB" id="A0A0U2WAU7"/>
<evidence type="ECO:0000259" key="2">
    <source>
        <dbReference type="PROSITE" id="PS51782"/>
    </source>
</evidence>
<dbReference type="STRING" id="162209.IJ22_21160"/>
<keyword evidence="1" id="KW-1133">Transmembrane helix</keyword>
<dbReference type="PATRIC" id="fig|162209.4.peg.2244"/>
<dbReference type="SUPFAM" id="SSF54106">
    <property type="entry name" value="LysM domain"/>
    <property type="match status" value="1"/>
</dbReference>
<dbReference type="InterPro" id="IPR036779">
    <property type="entry name" value="LysM_dom_sf"/>
</dbReference>
<reference evidence="4" key="1">
    <citation type="submission" date="2015-12" db="EMBL/GenBank/DDBJ databases">
        <title>Complete genome sequences of two moderately thermophilic Paenibacillus species.</title>
        <authorList>
            <person name="Butler R.III."/>
            <person name="Wang J."/>
            <person name="Stark B.C."/>
            <person name="Pombert J.-F."/>
        </authorList>
    </citation>
    <scope>NUCLEOTIDE SEQUENCE [LARGE SCALE GENOMIC DNA]</scope>
    <source>
        <strain evidence="4">32O-Y</strain>
    </source>
</reference>
<dbReference type="Gene3D" id="3.10.350.10">
    <property type="entry name" value="LysM domain"/>
    <property type="match status" value="1"/>
</dbReference>
<dbReference type="KEGG" id="pnp:IJ22_21160"/>
<dbReference type="SMART" id="SM00257">
    <property type="entry name" value="LysM"/>
    <property type="match status" value="1"/>
</dbReference>
<dbReference type="Proteomes" id="UP000061660">
    <property type="component" value="Chromosome"/>
</dbReference>
<keyword evidence="1" id="KW-0472">Membrane</keyword>
<dbReference type="EMBL" id="CP013652">
    <property type="protein sequence ID" value="ALS22490.1"/>
    <property type="molecule type" value="Genomic_DNA"/>
</dbReference>
<protein>
    <submittedName>
        <fullName evidence="3">LysM domain-containing protein</fullName>
    </submittedName>
</protein>
<proteinExistence type="predicted"/>